<proteinExistence type="inferred from homology"/>
<evidence type="ECO:0000313" key="9">
    <source>
        <dbReference type="Proteomes" id="UP000265515"/>
    </source>
</evidence>
<evidence type="ECO:0000256" key="2">
    <source>
        <dbReference type="ARBA" id="ARBA00008821"/>
    </source>
</evidence>
<feature type="compositionally biased region" description="Gly residues" evidence="6">
    <location>
        <begin position="229"/>
        <end position="246"/>
    </location>
</feature>
<feature type="compositionally biased region" description="Polar residues" evidence="6">
    <location>
        <begin position="78"/>
        <end position="100"/>
    </location>
</feature>
<feature type="compositionally biased region" description="Pro residues" evidence="6">
    <location>
        <begin position="31"/>
        <end position="40"/>
    </location>
</feature>
<evidence type="ECO:0000256" key="1">
    <source>
        <dbReference type="ARBA" id="ARBA00004141"/>
    </source>
</evidence>
<keyword evidence="9" id="KW-1185">Reference proteome</keyword>
<feature type="transmembrane region" description="Helical" evidence="7">
    <location>
        <begin position="698"/>
        <end position="718"/>
    </location>
</feature>
<feature type="region of interest" description="Disordered" evidence="6">
    <location>
        <begin position="324"/>
        <end position="393"/>
    </location>
</feature>
<comment type="caution">
    <text evidence="8">The sequence shown here is derived from an EMBL/GenBank/DDBJ whole genome shotgun (WGS) entry which is preliminary data.</text>
</comment>
<feature type="transmembrane region" description="Helical" evidence="7">
    <location>
        <begin position="804"/>
        <end position="822"/>
    </location>
</feature>
<dbReference type="STRING" id="69332.A0A388JLW5"/>
<evidence type="ECO:0000256" key="7">
    <source>
        <dbReference type="SAM" id="Phobius"/>
    </source>
</evidence>
<feature type="region of interest" description="Disordered" evidence="6">
    <location>
        <begin position="1"/>
        <end position="201"/>
    </location>
</feature>
<feature type="transmembrane region" description="Helical" evidence="7">
    <location>
        <begin position="872"/>
        <end position="895"/>
    </location>
</feature>
<reference evidence="8 9" key="1">
    <citation type="journal article" date="2018" name="Cell">
        <title>The Chara Genome: Secondary Complexity and Implications for Plant Terrestrialization.</title>
        <authorList>
            <person name="Nishiyama T."/>
            <person name="Sakayama H."/>
            <person name="Vries J.D."/>
            <person name="Buschmann H."/>
            <person name="Saint-Marcoux D."/>
            <person name="Ullrich K.K."/>
            <person name="Haas F.B."/>
            <person name="Vanderstraeten L."/>
            <person name="Becker D."/>
            <person name="Lang D."/>
            <person name="Vosolsobe S."/>
            <person name="Rombauts S."/>
            <person name="Wilhelmsson P.K.I."/>
            <person name="Janitza P."/>
            <person name="Kern R."/>
            <person name="Heyl A."/>
            <person name="Rumpler F."/>
            <person name="Villalobos L.I.A.C."/>
            <person name="Clay J.M."/>
            <person name="Skokan R."/>
            <person name="Toyoda A."/>
            <person name="Suzuki Y."/>
            <person name="Kagoshima H."/>
            <person name="Schijlen E."/>
            <person name="Tajeshwar N."/>
            <person name="Catarino B."/>
            <person name="Hetherington A.J."/>
            <person name="Saltykova A."/>
            <person name="Bonnot C."/>
            <person name="Breuninger H."/>
            <person name="Symeonidi A."/>
            <person name="Radhakrishnan G.V."/>
            <person name="Van Nieuwerburgh F."/>
            <person name="Deforce D."/>
            <person name="Chang C."/>
            <person name="Karol K.G."/>
            <person name="Hedrich R."/>
            <person name="Ulvskov P."/>
            <person name="Glockner G."/>
            <person name="Delwiche C.F."/>
            <person name="Petrasek J."/>
            <person name="Van de Peer Y."/>
            <person name="Friml J."/>
            <person name="Beilby M."/>
            <person name="Dolan L."/>
            <person name="Kohara Y."/>
            <person name="Sugano S."/>
            <person name="Fujiyama A."/>
            <person name="Delaux P.-M."/>
            <person name="Quint M."/>
            <person name="TheiBen G."/>
            <person name="Hagemann M."/>
            <person name="Harholt J."/>
            <person name="Dunand C."/>
            <person name="Zachgo S."/>
            <person name="Langdale J."/>
            <person name="Maumus F."/>
            <person name="Straeten D.V.D."/>
            <person name="Gould S.B."/>
            <person name="Rensing S.A."/>
        </authorList>
    </citation>
    <scope>NUCLEOTIDE SEQUENCE [LARGE SCALE GENOMIC DNA]</scope>
    <source>
        <strain evidence="8 9">S276</strain>
    </source>
</reference>
<comment type="subcellular location">
    <subcellularLocation>
        <location evidence="1">Membrane</location>
        <topology evidence="1">Multi-pass membrane protein</topology>
    </subcellularLocation>
</comment>
<name>A0A388JLW5_CHABU</name>
<comment type="similarity">
    <text evidence="2">Belongs to the nucleobase:cation symporter-2 (NCS2) (TC 2.A.40) family.</text>
</comment>
<accession>A0A388JLW5</accession>
<keyword evidence="4 7" id="KW-1133">Transmembrane helix</keyword>
<gene>
    <name evidence="8" type="ORF">CBR_g206</name>
</gene>
<dbReference type="InterPro" id="IPR006043">
    <property type="entry name" value="NCS2"/>
</dbReference>
<dbReference type="OrthoDB" id="1641903at2759"/>
<dbReference type="GO" id="GO:0016020">
    <property type="term" value="C:membrane"/>
    <property type="evidence" value="ECO:0007669"/>
    <property type="project" value="UniProtKB-SubCell"/>
</dbReference>
<evidence type="ECO:0000256" key="4">
    <source>
        <dbReference type="ARBA" id="ARBA00022989"/>
    </source>
</evidence>
<evidence type="ECO:0000256" key="3">
    <source>
        <dbReference type="ARBA" id="ARBA00022692"/>
    </source>
</evidence>
<feature type="transmembrane region" description="Helical" evidence="7">
    <location>
        <begin position="776"/>
        <end position="798"/>
    </location>
</feature>
<feature type="transmembrane region" description="Helical" evidence="7">
    <location>
        <begin position="413"/>
        <end position="433"/>
    </location>
</feature>
<protein>
    <submittedName>
        <fullName evidence="8">Uncharacterized protein</fullName>
    </submittedName>
</protein>
<dbReference type="AlphaFoldDB" id="A0A388JLW5"/>
<feature type="compositionally biased region" description="Polar residues" evidence="6">
    <location>
        <begin position="164"/>
        <end position="179"/>
    </location>
</feature>
<sequence>MDRTNWPQPLPRVPLRHPSQRAQAADDPPRRPGPWPPRESPPIRASLDPAQMGRRPGSWPHRGRRPDNAVVVDIPITPMSTKSMSVSRTPPSLATSSPSGSGEMAVVPDFPLPPPGSGAGTPRVGSAMTLGGLGTADSMAAHSPFSPRESAAESNTPPPIERLNPSSSRDVATPSSSPSGARALPAEKLSPSRDAVVDDRRITIAVEDRSRAVGTTPMPAYQMSPYDGRGAGGDGGGDGGGGGIGGEVTTPTDEGMRGGVGMNSRARKMMMMEALMRKPPSAGQRPFVAAGEGERYPAASAPPPHSHVAPNQVALRSDGEDYFDDDYQGHIYGSDSFEAESPHDASGVPGRGRASNAPPTASGASLGGSVPEEGAGAGAGAGAGSAVAAPGQGKPEGQMSLMLTDTKPVLACFWYGIQHFVSLFVSLVLLPHIVVPAMGGDEKDLAKVISTTLLVTGISTLLQTTLGSRLPLVQGMSFAYLMPILLVAAHHEKKSGAEGKLFEETMRAVQGGVIASSVVQMILGATGLLSLLLRFISPVVVSATMATIGLTFVGKTLSKAFPGLLPPSPTELPDSSPELERFRYGFPAATACSEVGLVQIGVVLIFMLYLRKVELAGSRVFRIYAMPFGLVIVWVYAMVLTLLGTYDYNCDDGKCSNEQRLRKSYCGTSNSTTLDSVKWIDAPYPWQWGTPTFHPYNIFMMLAGTLVSILDSVSSYYASSRLSSTHAPPRGVVSRGILVEGFCTLLAGLFGTGAGSTTLAENVYIMGASRVGSRHAVEFGAGVLVIISFCGKVGGLMAIIPKPIVGGLLCIAFVQVISFALLNLKFVNVSNPKNMTVMALALYAGFAIPQWVTQTSSQGSQYDRPIQLESSAISSVMNAYLGMPMLVALSAALLLDNTVPGSKDDRGVYQWAHRHESKEVMDSLCDEYALPFGLGRYFQWARCTGM</sequence>
<evidence type="ECO:0000256" key="5">
    <source>
        <dbReference type="ARBA" id="ARBA00023136"/>
    </source>
</evidence>
<dbReference type="EMBL" id="BFEA01000001">
    <property type="protein sequence ID" value="GBG58806.1"/>
    <property type="molecule type" value="Genomic_DNA"/>
</dbReference>
<feature type="transmembrane region" description="Helical" evidence="7">
    <location>
        <begin position="472"/>
        <end position="490"/>
    </location>
</feature>
<feature type="transmembrane region" description="Helical" evidence="7">
    <location>
        <begin position="584"/>
        <end position="609"/>
    </location>
</feature>
<feature type="transmembrane region" description="Helical" evidence="7">
    <location>
        <begin position="834"/>
        <end position="852"/>
    </location>
</feature>
<feature type="transmembrane region" description="Helical" evidence="7">
    <location>
        <begin position="621"/>
        <end position="643"/>
    </location>
</feature>
<evidence type="ECO:0000256" key="6">
    <source>
        <dbReference type="SAM" id="MobiDB-lite"/>
    </source>
</evidence>
<dbReference type="GO" id="GO:0022857">
    <property type="term" value="F:transmembrane transporter activity"/>
    <property type="evidence" value="ECO:0007669"/>
    <property type="project" value="InterPro"/>
</dbReference>
<dbReference type="Proteomes" id="UP000265515">
    <property type="component" value="Unassembled WGS sequence"/>
</dbReference>
<keyword evidence="5 7" id="KW-0472">Membrane</keyword>
<keyword evidence="3 7" id="KW-0812">Transmembrane</keyword>
<dbReference type="Gramene" id="GBG58806">
    <property type="protein sequence ID" value="GBG58806"/>
    <property type="gene ID" value="CBR_g206"/>
</dbReference>
<evidence type="ECO:0000313" key="8">
    <source>
        <dbReference type="EMBL" id="GBG58806.1"/>
    </source>
</evidence>
<feature type="region of interest" description="Disordered" evidence="6">
    <location>
        <begin position="215"/>
        <end position="259"/>
    </location>
</feature>
<dbReference type="PANTHER" id="PTHR11119">
    <property type="entry name" value="XANTHINE-URACIL / VITAMIN C PERMEASE FAMILY MEMBER"/>
    <property type="match status" value="1"/>
</dbReference>
<organism evidence="8 9">
    <name type="scientific">Chara braunii</name>
    <name type="common">Braun's stonewort</name>
    <dbReference type="NCBI Taxonomy" id="69332"/>
    <lineage>
        <taxon>Eukaryota</taxon>
        <taxon>Viridiplantae</taxon>
        <taxon>Streptophyta</taxon>
        <taxon>Charophyceae</taxon>
        <taxon>Charales</taxon>
        <taxon>Characeae</taxon>
        <taxon>Chara</taxon>
    </lineage>
</organism>
<feature type="transmembrane region" description="Helical" evidence="7">
    <location>
        <begin position="445"/>
        <end position="466"/>
    </location>
</feature>
<dbReference type="Pfam" id="PF00860">
    <property type="entry name" value="Xan_ur_permease"/>
    <property type="match status" value="2"/>
</dbReference>